<feature type="domain" description="HTH tetR-type" evidence="3">
    <location>
        <begin position="33"/>
        <end position="93"/>
    </location>
</feature>
<dbReference type="RefSeq" id="WP_317995432.1">
    <property type="nucleotide sequence ID" value="NZ_AP025523.1"/>
</dbReference>
<name>A0AAN1Y0A0_UNVUL</name>
<evidence type="ECO:0000256" key="2">
    <source>
        <dbReference type="PROSITE-ProRule" id="PRU00335"/>
    </source>
</evidence>
<dbReference type="PROSITE" id="PS50977">
    <property type="entry name" value="HTH_TETR_2"/>
    <property type="match status" value="1"/>
</dbReference>
<dbReference type="KEGG" id="vab:WPS_31440"/>
<sequence>MAMKAVAKSPQRALTAVLAGRVYGGRSAVQRRADRRARLFNVGLDLFGTIGFHQTTIPMLCSAAGVTARHFYEDFSSREALLSALYDQISDTMQNAVLAALRAPGGTMHDRIRSGTAAYIRYLTSDPRIARVYVLESRGISEAMEQRRREWRETIIKRLTKATRRLEERGFDTELDSRLVSAAIAGAAHDIVLEWILAARRPSTQKMIETLSALWIRTLLLDAFEPVAPLGYTPRRSQA</sequence>
<reference evidence="4 5" key="1">
    <citation type="journal article" date="2022" name="ISME Commun">
        <title>Vulcanimicrobium alpinus gen. nov. sp. nov., the first cultivated representative of the candidate phylum 'Eremiobacterota', is a metabolically versatile aerobic anoxygenic phototroph.</title>
        <authorList>
            <person name="Yabe S."/>
            <person name="Muto K."/>
            <person name="Abe K."/>
            <person name="Yokota A."/>
            <person name="Staudigel H."/>
            <person name="Tebo B.M."/>
        </authorList>
    </citation>
    <scope>NUCLEOTIDE SEQUENCE [LARGE SCALE GENOMIC DNA]</scope>
    <source>
        <strain evidence="4 5">WC8-2</strain>
    </source>
</reference>
<evidence type="ECO:0000259" key="3">
    <source>
        <dbReference type="PROSITE" id="PS50977"/>
    </source>
</evidence>
<proteinExistence type="predicted"/>
<evidence type="ECO:0000313" key="5">
    <source>
        <dbReference type="Proteomes" id="UP001317532"/>
    </source>
</evidence>
<dbReference type="AlphaFoldDB" id="A0AAN1Y0A0"/>
<dbReference type="InterPro" id="IPR009057">
    <property type="entry name" value="Homeodomain-like_sf"/>
</dbReference>
<dbReference type="InterPro" id="IPR001647">
    <property type="entry name" value="HTH_TetR"/>
</dbReference>
<accession>A0AAN1Y0A0</accession>
<dbReference type="PANTHER" id="PTHR30055:SF226">
    <property type="entry name" value="HTH-TYPE TRANSCRIPTIONAL REGULATOR PKSA"/>
    <property type="match status" value="1"/>
</dbReference>
<keyword evidence="1 2" id="KW-0238">DNA-binding</keyword>
<dbReference type="GO" id="GO:0003700">
    <property type="term" value="F:DNA-binding transcription factor activity"/>
    <property type="evidence" value="ECO:0007669"/>
    <property type="project" value="TreeGrafter"/>
</dbReference>
<dbReference type="Pfam" id="PF00440">
    <property type="entry name" value="TetR_N"/>
    <property type="match status" value="1"/>
</dbReference>
<dbReference type="InterPro" id="IPR036271">
    <property type="entry name" value="Tet_transcr_reg_TetR-rel_C_sf"/>
</dbReference>
<dbReference type="InterPro" id="IPR050109">
    <property type="entry name" value="HTH-type_TetR-like_transc_reg"/>
</dbReference>
<dbReference type="SUPFAM" id="SSF48498">
    <property type="entry name" value="Tetracyclin repressor-like, C-terminal domain"/>
    <property type="match status" value="1"/>
</dbReference>
<dbReference type="GO" id="GO:0000976">
    <property type="term" value="F:transcription cis-regulatory region binding"/>
    <property type="evidence" value="ECO:0007669"/>
    <property type="project" value="TreeGrafter"/>
</dbReference>
<dbReference type="PANTHER" id="PTHR30055">
    <property type="entry name" value="HTH-TYPE TRANSCRIPTIONAL REGULATOR RUTR"/>
    <property type="match status" value="1"/>
</dbReference>
<organism evidence="4 5">
    <name type="scientific">Vulcanimicrobium alpinum</name>
    <dbReference type="NCBI Taxonomy" id="3016050"/>
    <lineage>
        <taxon>Bacteria</taxon>
        <taxon>Bacillati</taxon>
        <taxon>Vulcanimicrobiota</taxon>
        <taxon>Vulcanimicrobiia</taxon>
        <taxon>Vulcanimicrobiales</taxon>
        <taxon>Vulcanimicrobiaceae</taxon>
        <taxon>Vulcanimicrobium</taxon>
    </lineage>
</organism>
<protein>
    <recommendedName>
        <fullName evidence="3">HTH tetR-type domain-containing protein</fullName>
    </recommendedName>
</protein>
<dbReference type="Proteomes" id="UP001317532">
    <property type="component" value="Chromosome"/>
</dbReference>
<dbReference type="SUPFAM" id="SSF46689">
    <property type="entry name" value="Homeodomain-like"/>
    <property type="match status" value="1"/>
</dbReference>
<evidence type="ECO:0000313" key="4">
    <source>
        <dbReference type="EMBL" id="BDE07868.1"/>
    </source>
</evidence>
<gene>
    <name evidence="4" type="ORF">WPS_31440</name>
</gene>
<dbReference type="Gene3D" id="1.10.357.10">
    <property type="entry name" value="Tetracycline Repressor, domain 2"/>
    <property type="match status" value="1"/>
</dbReference>
<feature type="DNA-binding region" description="H-T-H motif" evidence="2">
    <location>
        <begin position="56"/>
        <end position="75"/>
    </location>
</feature>
<dbReference type="EMBL" id="AP025523">
    <property type="protein sequence ID" value="BDE07868.1"/>
    <property type="molecule type" value="Genomic_DNA"/>
</dbReference>
<evidence type="ECO:0000256" key="1">
    <source>
        <dbReference type="ARBA" id="ARBA00023125"/>
    </source>
</evidence>
<keyword evidence="5" id="KW-1185">Reference proteome</keyword>